<protein>
    <submittedName>
        <fullName evidence="2">Uncharacterized protein</fullName>
    </submittedName>
</protein>
<proteinExistence type="predicted"/>
<evidence type="ECO:0000313" key="2">
    <source>
        <dbReference type="EMBL" id="KAF6379192.1"/>
    </source>
</evidence>
<evidence type="ECO:0000256" key="1">
    <source>
        <dbReference type="SAM" id="MobiDB-lite"/>
    </source>
</evidence>
<reference evidence="2 3" key="1">
    <citation type="journal article" date="2020" name="Nature">
        <title>Six reference-quality genomes reveal evolution of bat adaptations.</title>
        <authorList>
            <person name="Jebb D."/>
            <person name="Huang Z."/>
            <person name="Pippel M."/>
            <person name="Hughes G.M."/>
            <person name="Lavrichenko K."/>
            <person name="Devanna P."/>
            <person name="Winkler S."/>
            <person name="Jermiin L.S."/>
            <person name="Skirmuntt E.C."/>
            <person name="Katzourakis A."/>
            <person name="Burkitt-Gray L."/>
            <person name="Ray D.A."/>
            <person name="Sullivan K.A.M."/>
            <person name="Roscito J.G."/>
            <person name="Kirilenko B.M."/>
            <person name="Davalos L.M."/>
            <person name="Corthals A.P."/>
            <person name="Power M.L."/>
            <person name="Jones G."/>
            <person name="Ransome R.D."/>
            <person name="Dechmann D.K.N."/>
            <person name="Locatelli A.G."/>
            <person name="Puechmaille S.J."/>
            <person name="Fedrigo O."/>
            <person name="Jarvis E.D."/>
            <person name="Hiller M."/>
            <person name="Vernes S.C."/>
            <person name="Myers E.W."/>
            <person name="Teeling E.C."/>
        </authorList>
    </citation>
    <scope>NUCLEOTIDE SEQUENCE [LARGE SCALE GENOMIC DNA]</scope>
    <source>
        <strain evidence="2">MMyoMyo1</strain>
        <tissue evidence="2">Flight muscle</tissue>
    </source>
</reference>
<feature type="compositionally biased region" description="Basic and acidic residues" evidence="1">
    <location>
        <begin position="173"/>
        <end position="194"/>
    </location>
</feature>
<accession>A0A7J7ZY08</accession>
<organism evidence="2 3">
    <name type="scientific">Myotis myotis</name>
    <name type="common">Greater mouse-eared bat</name>
    <name type="synonym">Vespertilio myotis</name>
    <dbReference type="NCBI Taxonomy" id="51298"/>
    <lineage>
        <taxon>Eukaryota</taxon>
        <taxon>Metazoa</taxon>
        <taxon>Chordata</taxon>
        <taxon>Craniata</taxon>
        <taxon>Vertebrata</taxon>
        <taxon>Euteleostomi</taxon>
        <taxon>Mammalia</taxon>
        <taxon>Eutheria</taxon>
        <taxon>Laurasiatheria</taxon>
        <taxon>Chiroptera</taxon>
        <taxon>Yangochiroptera</taxon>
        <taxon>Vespertilionidae</taxon>
        <taxon>Myotis</taxon>
    </lineage>
</organism>
<comment type="caution">
    <text evidence="2">The sequence shown here is derived from an EMBL/GenBank/DDBJ whole genome shotgun (WGS) entry which is preliminary data.</text>
</comment>
<name>A0A7J7ZY08_MYOMY</name>
<keyword evidence="3" id="KW-1185">Reference proteome</keyword>
<feature type="region of interest" description="Disordered" evidence="1">
    <location>
        <begin position="53"/>
        <end position="80"/>
    </location>
</feature>
<feature type="region of interest" description="Disordered" evidence="1">
    <location>
        <begin position="173"/>
        <end position="196"/>
    </location>
</feature>
<dbReference type="Proteomes" id="UP000527355">
    <property type="component" value="Unassembled WGS sequence"/>
</dbReference>
<evidence type="ECO:0000313" key="3">
    <source>
        <dbReference type="Proteomes" id="UP000527355"/>
    </source>
</evidence>
<dbReference type="AlphaFoldDB" id="A0A7J7ZY08"/>
<gene>
    <name evidence="2" type="ORF">mMyoMyo1_010012</name>
</gene>
<dbReference type="EMBL" id="JABWUV010000002">
    <property type="protein sequence ID" value="KAF6379192.1"/>
    <property type="molecule type" value="Genomic_DNA"/>
</dbReference>
<sequence length="219" mass="23796">MTYSSKSRGALHRVGLQTRTPTMRRGNYTSRNAPLRACAVGLGRLGGLPGAAPGRFRFRPSPSPRKMEAGGRGAAGPLHPQLRRHPWCSRRRAPGSPAVPNSASIFATKRAVSLGTARVPGLGSRSPRAHRDRARLDAGERSGLGWRAWRSGQSWMGTRRAAPASLTLCVQKHEGSARPGEERPGLESVEKRAEQSTAGSLKWECTLRRRRGRPVWLSG</sequence>